<organism evidence="1 2">
    <name type="scientific">Chlamydomonas incerta</name>
    <dbReference type="NCBI Taxonomy" id="51695"/>
    <lineage>
        <taxon>Eukaryota</taxon>
        <taxon>Viridiplantae</taxon>
        <taxon>Chlorophyta</taxon>
        <taxon>core chlorophytes</taxon>
        <taxon>Chlorophyceae</taxon>
        <taxon>CS clade</taxon>
        <taxon>Chlamydomonadales</taxon>
        <taxon>Chlamydomonadaceae</taxon>
        <taxon>Chlamydomonas</taxon>
    </lineage>
</organism>
<keyword evidence="2" id="KW-1185">Reference proteome</keyword>
<dbReference type="Proteomes" id="UP000650467">
    <property type="component" value="Unassembled WGS sequence"/>
</dbReference>
<gene>
    <name evidence="1" type="ORF">HXX76_015409</name>
</gene>
<dbReference type="OrthoDB" id="537650at2759"/>
<reference evidence="1" key="1">
    <citation type="journal article" date="2020" name="bioRxiv">
        <title>Comparative genomics of Chlamydomonas.</title>
        <authorList>
            <person name="Craig R.J."/>
            <person name="Hasan A.R."/>
            <person name="Ness R.W."/>
            <person name="Keightley P.D."/>
        </authorList>
    </citation>
    <scope>NUCLEOTIDE SEQUENCE</scope>
    <source>
        <strain evidence="1">SAG 7.73</strain>
    </source>
</reference>
<dbReference type="EMBL" id="JAEHOC010000081">
    <property type="protein sequence ID" value="KAG2423361.1"/>
    <property type="molecule type" value="Genomic_DNA"/>
</dbReference>
<evidence type="ECO:0000313" key="1">
    <source>
        <dbReference type="EMBL" id="KAG2423361.1"/>
    </source>
</evidence>
<sequence>MSAGSQPFDLENIAPKIRLQREWTDKDRKSTEQVWEISFPDDRPAEIYLDASTGHAVRGIRSWVAKRCRLADRKTQRSALPTLVVSGLIKTGKSFTLNEVVPAALAAALAREPLEHPLKGIQVLRLNCMDLKRTSGAGALLYDLLSVVVEWAAEADVRVNDVEWRKAQAVLADSPNSINMDTRAGRAVMGLFERGFQTPVLVLMDELQALLQPTTSDGGLQEQLLRGDVDFIRDVVLRRILINSPPHVLWAVTGSSMALVWMSLASMPVNGTAPLNQIKTVSGWA</sequence>
<proteinExistence type="predicted"/>
<protein>
    <recommendedName>
        <fullName evidence="3">ATP-binding protein</fullName>
    </recommendedName>
</protein>
<evidence type="ECO:0008006" key="3">
    <source>
        <dbReference type="Google" id="ProtNLM"/>
    </source>
</evidence>
<dbReference type="AlphaFoldDB" id="A0A835SD68"/>
<dbReference type="InterPro" id="IPR027417">
    <property type="entry name" value="P-loop_NTPase"/>
</dbReference>
<dbReference type="Gene3D" id="3.40.50.300">
    <property type="entry name" value="P-loop containing nucleotide triphosphate hydrolases"/>
    <property type="match status" value="1"/>
</dbReference>
<evidence type="ECO:0000313" key="2">
    <source>
        <dbReference type="Proteomes" id="UP000650467"/>
    </source>
</evidence>
<accession>A0A835SD68</accession>
<comment type="caution">
    <text evidence="1">The sequence shown here is derived from an EMBL/GenBank/DDBJ whole genome shotgun (WGS) entry which is preliminary data.</text>
</comment>
<name>A0A835SD68_CHLIN</name>